<dbReference type="AlphaFoldDB" id="A0A6A5RWC5"/>
<proteinExistence type="predicted"/>
<evidence type="ECO:0000313" key="1">
    <source>
        <dbReference type="EMBL" id="KAF1929587.1"/>
    </source>
</evidence>
<dbReference type="RefSeq" id="XP_033449835.1">
    <property type="nucleotide sequence ID" value="XM_033587319.1"/>
</dbReference>
<sequence length="166" mass="18326">MRNSSCRPEARARLSLSGRVRLGTHRLECKLHSAMSGTSRWRLVRKAHCPHPTPVSQIHGVSSEGTRKSSVDDHSVVFRAAQARLNQTSLPAPFTGTWPVCDLVRERLNRGRRCSRCVSCSLLIRMYLCTCPYPSAHAEPCSSACSCDPARISLACVPSVDITSRH</sequence>
<evidence type="ECO:0000313" key="2">
    <source>
        <dbReference type="Proteomes" id="UP000800082"/>
    </source>
</evidence>
<accession>A0A6A5RWC5</accession>
<dbReference type="GeneID" id="54344965"/>
<dbReference type="EMBL" id="ML978965">
    <property type="protein sequence ID" value="KAF1929587.1"/>
    <property type="molecule type" value="Genomic_DNA"/>
</dbReference>
<reference evidence="1" key="1">
    <citation type="journal article" date="2020" name="Stud. Mycol.">
        <title>101 Dothideomycetes genomes: a test case for predicting lifestyles and emergence of pathogens.</title>
        <authorList>
            <person name="Haridas S."/>
            <person name="Albert R."/>
            <person name="Binder M."/>
            <person name="Bloem J."/>
            <person name="Labutti K."/>
            <person name="Salamov A."/>
            <person name="Andreopoulos B."/>
            <person name="Baker S."/>
            <person name="Barry K."/>
            <person name="Bills G."/>
            <person name="Bluhm B."/>
            <person name="Cannon C."/>
            <person name="Castanera R."/>
            <person name="Culley D."/>
            <person name="Daum C."/>
            <person name="Ezra D."/>
            <person name="Gonzalez J."/>
            <person name="Henrissat B."/>
            <person name="Kuo A."/>
            <person name="Liang C."/>
            <person name="Lipzen A."/>
            <person name="Lutzoni F."/>
            <person name="Magnuson J."/>
            <person name="Mondo S."/>
            <person name="Nolan M."/>
            <person name="Ohm R."/>
            <person name="Pangilinan J."/>
            <person name="Park H.-J."/>
            <person name="Ramirez L."/>
            <person name="Alfaro M."/>
            <person name="Sun H."/>
            <person name="Tritt A."/>
            <person name="Yoshinaga Y."/>
            <person name="Zwiers L.-H."/>
            <person name="Turgeon B."/>
            <person name="Goodwin S."/>
            <person name="Spatafora J."/>
            <person name="Crous P."/>
            <person name="Grigoriev I."/>
        </authorList>
    </citation>
    <scope>NUCLEOTIDE SEQUENCE</scope>
    <source>
        <strain evidence="1">CBS 183.55</strain>
    </source>
</reference>
<organism evidence="1 2">
    <name type="scientific">Didymella exigua CBS 183.55</name>
    <dbReference type="NCBI Taxonomy" id="1150837"/>
    <lineage>
        <taxon>Eukaryota</taxon>
        <taxon>Fungi</taxon>
        <taxon>Dikarya</taxon>
        <taxon>Ascomycota</taxon>
        <taxon>Pezizomycotina</taxon>
        <taxon>Dothideomycetes</taxon>
        <taxon>Pleosporomycetidae</taxon>
        <taxon>Pleosporales</taxon>
        <taxon>Pleosporineae</taxon>
        <taxon>Didymellaceae</taxon>
        <taxon>Didymella</taxon>
    </lineage>
</organism>
<keyword evidence="2" id="KW-1185">Reference proteome</keyword>
<protein>
    <submittedName>
        <fullName evidence="1">Uncharacterized protein</fullName>
    </submittedName>
</protein>
<name>A0A6A5RWC5_9PLEO</name>
<dbReference type="Proteomes" id="UP000800082">
    <property type="component" value="Unassembled WGS sequence"/>
</dbReference>
<gene>
    <name evidence="1" type="ORF">M421DRAFT_124472</name>
</gene>